<dbReference type="SUPFAM" id="SSF46548">
    <property type="entry name" value="alpha-helical ferredoxin"/>
    <property type="match status" value="1"/>
</dbReference>
<keyword evidence="6 8" id="KW-0408">Iron</keyword>
<keyword evidence="8" id="KW-0472">Membrane</keyword>
<dbReference type="InterPro" id="IPR010208">
    <property type="entry name" value="Ion_transpt_RnfC/RsxC"/>
</dbReference>
<comment type="caution">
    <text evidence="11">The sequence shown here is derived from an EMBL/GenBank/DDBJ whole genome shotgun (WGS) entry which is preliminary data.</text>
</comment>
<sequence length="496" mass="52805">MLFSKRLIKGGVHPNGQKKLSNNNAIVKLAPPKRLFLSLKQHSGAPAKAVIQVGDKVTAGQMIATGQGGSANIHAPYSGTIESIAEHVAAIPGGGKQTMVQLLCDSEPNNNYIKLHHHYQSRAELIDIIADAGIVGMGGAIFPAATKLRSTLNKEIDTLLINGCECEPYLTCDDLVMQEQCVQVVGGVRYLLEACAAKKAIIGVEDNKPLALQALIDATSEDDNIEVQTLPTHYPMGSAKQFIQALCKVEVPKGKRSTDVGVFVQNVATCAAIYNALRFGNAMTQRVVTLSGGALEQPMNIEAPIGTLISELVATCGGLKLSAARIVVGGPMMGHTITNMHSPIMKGTSGILFLNEDELPQTTSSPCVSCGRCVAACPMGLLPNAMAELIANDDLEAAQKQGLNSCLLCGSCAFICPASLPLTQYFSYATTEIGRQKKMQQKAQLARRLNQQRTRRLEQEAIKKAAEKAAKKAARAAGGTRPQRSPRVPKTAKQES</sequence>
<dbReference type="PANTHER" id="PTHR43034:SF2">
    <property type="entry name" value="ION-TRANSLOCATING OXIDOREDUCTASE COMPLEX SUBUNIT C"/>
    <property type="match status" value="1"/>
</dbReference>
<dbReference type="SUPFAM" id="SSF142019">
    <property type="entry name" value="Nqo1 FMN-binding domain-like"/>
    <property type="match status" value="1"/>
</dbReference>
<dbReference type="InterPro" id="IPR037225">
    <property type="entry name" value="Nuo51_FMN-bd_sf"/>
</dbReference>
<feature type="binding site" evidence="8">
    <location>
        <position position="412"/>
    </location>
    <ligand>
        <name>[4Fe-4S] cluster</name>
        <dbReference type="ChEBI" id="CHEBI:49883"/>
        <label>2</label>
    </ligand>
</feature>
<evidence type="ECO:0000256" key="8">
    <source>
        <dbReference type="HAMAP-Rule" id="MF_00461"/>
    </source>
</evidence>
<comment type="cofactor">
    <cofactor evidence="8">
        <name>[4Fe-4S] cluster</name>
        <dbReference type="ChEBI" id="CHEBI:49883"/>
    </cofactor>
    <text evidence="8">Binds 2 [4Fe-4S] clusters per subunit.</text>
</comment>
<dbReference type="EC" id="7.-.-.-" evidence="8"/>
<keyword evidence="7 8" id="KW-0411">Iron-sulfur</keyword>
<evidence type="ECO:0000256" key="4">
    <source>
        <dbReference type="ARBA" id="ARBA00022737"/>
    </source>
</evidence>
<keyword evidence="8" id="KW-1003">Cell membrane</keyword>
<evidence type="ECO:0000256" key="1">
    <source>
        <dbReference type="ARBA" id="ARBA00022448"/>
    </source>
</evidence>
<keyword evidence="8" id="KW-1278">Translocase</keyword>
<dbReference type="Proteomes" id="UP001157353">
    <property type="component" value="Unassembled WGS sequence"/>
</dbReference>
<evidence type="ECO:0000256" key="6">
    <source>
        <dbReference type="ARBA" id="ARBA00023004"/>
    </source>
</evidence>
<feature type="region of interest" description="Disordered" evidence="9">
    <location>
        <begin position="463"/>
        <end position="496"/>
    </location>
</feature>
<keyword evidence="8" id="KW-0997">Cell inner membrane</keyword>
<comment type="subunit">
    <text evidence="8">The complex is composed of six subunits: RnfA, RnfB, RnfC, RnfD, RnfE and RnfG.</text>
</comment>
<evidence type="ECO:0000256" key="5">
    <source>
        <dbReference type="ARBA" id="ARBA00022982"/>
    </source>
</evidence>
<dbReference type="RefSeq" id="WP_284205626.1">
    <property type="nucleotide sequence ID" value="NZ_BSPQ01000026.1"/>
</dbReference>
<proteinExistence type="inferred from homology"/>
<keyword evidence="5 8" id="KW-0249">Electron transport</keyword>
<dbReference type="NCBIfam" id="TIGR01945">
    <property type="entry name" value="rnfC"/>
    <property type="match status" value="1"/>
</dbReference>
<feature type="binding site" evidence="8">
    <location>
        <position position="373"/>
    </location>
    <ligand>
        <name>[4Fe-4S] cluster</name>
        <dbReference type="ChEBI" id="CHEBI:49883"/>
        <label>1</label>
    </ligand>
</feature>
<evidence type="ECO:0000256" key="2">
    <source>
        <dbReference type="ARBA" id="ARBA00022485"/>
    </source>
</evidence>
<dbReference type="HAMAP" id="MF_00461">
    <property type="entry name" value="RsxC_RnfC"/>
    <property type="match status" value="1"/>
</dbReference>
<dbReference type="EMBL" id="BSPQ01000026">
    <property type="protein sequence ID" value="GLS92520.1"/>
    <property type="molecule type" value="Genomic_DNA"/>
</dbReference>
<feature type="binding site" evidence="8">
    <location>
        <position position="370"/>
    </location>
    <ligand>
        <name>[4Fe-4S] cluster</name>
        <dbReference type="ChEBI" id="CHEBI:49883"/>
        <label>1</label>
    </ligand>
</feature>
<evidence type="ECO:0000259" key="10">
    <source>
        <dbReference type="PROSITE" id="PS51379"/>
    </source>
</evidence>
<dbReference type="InterPro" id="IPR026902">
    <property type="entry name" value="RnfC_N"/>
</dbReference>
<dbReference type="PROSITE" id="PS51379">
    <property type="entry name" value="4FE4S_FER_2"/>
    <property type="match status" value="1"/>
</dbReference>
<feature type="binding site" evidence="8">
    <location>
        <position position="409"/>
    </location>
    <ligand>
        <name>[4Fe-4S] cluster</name>
        <dbReference type="ChEBI" id="CHEBI:49883"/>
        <label>2</label>
    </ligand>
</feature>
<organism evidence="11 12">
    <name type="scientific">Psychromonas marina</name>
    <dbReference type="NCBI Taxonomy" id="88364"/>
    <lineage>
        <taxon>Bacteria</taxon>
        <taxon>Pseudomonadati</taxon>
        <taxon>Pseudomonadota</taxon>
        <taxon>Gammaproteobacteria</taxon>
        <taxon>Alteromonadales</taxon>
        <taxon>Psychromonadaceae</taxon>
        <taxon>Psychromonas</taxon>
    </lineage>
</organism>
<dbReference type="Pfam" id="PF01512">
    <property type="entry name" value="Complex1_51K"/>
    <property type="match status" value="1"/>
</dbReference>
<dbReference type="Gene3D" id="3.40.50.11540">
    <property type="entry name" value="NADH-ubiquinone oxidoreductase 51kDa subunit"/>
    <property type="match status" value="1"/>
</dbReference>
<gene>
    <name evidence="11" type="primary">rnfC_2</name>
    <name evidence="8" type="synonym">rnfC</name>
    <name evidence="11" type="ORF">GCM10007916_35920</name>
</gene>
<dbReference type="PANTHER" id="PTHR43034">
    <property type="entry name" value="ION-TRANSLOCATING OXIDOREDUCTASE COMPLEX SUBUNIT C"/>
    <property type="match status" value="1"/>
</dbReference>
<feature type="binding site" evidence="8">
    <location>
        <position position="377"/>
    </location>
    <ligand>
        <name>[4Fe-4S] cluster</name>
        <dbReference type="ChEBI" id="CHEBI:49883"/>
        <label>2</label>
    </ligand>
</feature>
<feature type="binding site" evidence="8">
    <location>
        <position position="367"/>
    </location>
    <ligand>
        <name>[4Fe-4S] cluster</name>
        <dbReference type="ChEBI" id="CHEBI:49883"/>
        <label>1</label>
    </ligand>
</feature>
<dbReference type="Pfam" id="PF13375">
    <property type="entry name" value="RnfC_N"/>
    <property type="match status" value="1"/>
</dbReference>
<dbReference type="InterPro" id="IPR011538">
    <property type="entry name" value="Nuo51_FMN-bd"/>
</dbReference>
<dbReference type="InterPro" id="IPR017900">
    <property type="entry name" value="4Fe4S_Fe_S_CS"/>
</dbReference>
<feature type="binding site" evidence="8">
    <location>
        <position position="416"/>
    </location>
    <ligand>
        <name>[4Fe-4S] cluster</name>
        <dbReference type="ChEBI" id="CHEBI:49883"/>
        <label>1</label>
    </ligand>
</feature>
<keyword evidence="4 8" id="KW-0677">Repeat</keyword>
<reference evidence="12" key="1">
    <citation type="journal article" date="2019" name="Int. J. Syst. Evol. Microbiol.">
        <title>The Global Catalogue of Microorganisms (GCM) 10K type strain sequencing project: providing services to taxonomists for standard genome sequencing and annotation.</title>
        <authorList>
            <consortium name="The Broad Institute Genomics Platform"/>
            <consortium name="The Broad Institute Genome Sequencing Center for Infectious Disease"/>
            <person name="Wu L."/>
            <person name="Ma J."/>
        </authorList>
    </citation>
    <scope>NUCLEOTIDE SEQUENCE [LARGE SCALE GENOMIC DNA]</scope>
    <source>
        <strain evidence="12">NBRC 103166</strain>
    </source>
</reference>
<accession>A0ABQ6E5V4</accession>
<feature type="binding site" evidence="8">
    <location>
        <position position="406"/>
    </location>
    <ligand>
        <name>[4Fe-4S] cluster</name>
        <dbReference type="ChEBI" id="CHEBI:49883"/>
        <label>2</label>
    </ligand>
</feature>
<dbReference type="Pfam" id="PF10531">
    <property type="entry name" value="SLBB"/>
    <property type="match status" value="1"/>
</dbReference>
<evidence type="ECO:0000256" key="7">
    <source>
        <dbReference type="ARBA" id="ARBA00023014"/>
    </source>
</evidence>
<evidence type="ECO:0000256" key="3">
    <source>
        <dbReference type="ARBA" id="ARBA00022723"/>
    </source>
</evidence>
<evidence type="ECO:0000256" key="9">
    <source>
        <dbReference type="SAM" id="MobiDB-lite"/>
    </source>
</evidence>
<evidence type="ECO:0000313" key="12">
    <source>
        <dbReference type="Proteomes" id="UP001157353"/>
    </source>
</evidence>
<dbReference type="InterPro" id="IPR017896">
    <property type="entry name" value="4Fe4S_Fe-S-bd"/>
</dbReference>
<comment type="similarity">
    <text evidence="8">Belongs to the 4Fe4S bacterial-type ferredoxin family. RnfC subfamily.</text>
</comment>
<keyword evidence="12" id="KW-1185">Reference proteome</keyword>
<keyword evidence="3 8" id="KW-0479">Metal-binding</keyword>
<keyword evidence="1 8" id="KW-0813">Transport</keyword>
<dbReference type="Pfam" id="PF13237">
    <property type="entry name" value="Fer4_10"/>
    <property type="match status" value="1"/>
</dbReference>
<evidence type="ECO:0000313" key="11">
    <source>
        <dbReference type="EMBL" id="GLS92520.1"/>
    </source>
</evidence>
<name>A0ABQ6E5V4_9GAMM</name>
<dbReference type="InterPro" id="IPR019554">
    <property type="entry name" value="Soluble_ligand-bd"/>
</dbReference>
<dbReference type="Gene3D" id="3.30.70.3270">
    <property type="match status" value="1"/>
</dbReference>
<feature type="domain" description="4Fe-4S ferredoxin-type" evidence="10">
    <location>
        <begin position="358"/>
        <end position="388"/>
    </location>
</feature>
<dbReference type="PROSITE" id="PS00198">
    <property type="entry name" value="4FE4S_FER_1"/>
    <property type="match status" value="2"/>
</dbReference>
<comment type="subcellular location">
    <subcellularLocation>
        <location evidence="8">Cell inner membrane</location>
        <topology evidence="8">Peripheral membrane protein</topology>
    </subcellularLocation>
</comment>
<dbReference type="NCBIfam" id="NF003454">
    <property type="entry name" value="PRK05035.1"/>
    <property type="match status" value="1"/>
</dbReference>
<comment type="function">
    <text evidence="8">Part of a membrane-bound complex that couples electron transfer with translocation of ions across the membrane.</text>
</comment>
<keyword evidence="2 8" id="KW-0004">4Fe-4S</keyword>
<protein>
    <recommendedName>
        <fullName evidence="8">Ion-translocating oxidoreductase complex subunit C</fullName>
        <ecNumber evidence="8">7.-.-.-</ecNumber>
    </recommendedName>
    <alternativeName>
        <fullName evidence="8">Rnf electron transport complex subunit C</fullName>
    </alternativeName>
</protein>